<dbReference type="AlphaFoldDB" id="A0A9D1R7B3"/>
<dbReference type="Proteomes" id="UP000824265">
    <property type="component" value="Unassembled WGS sequence"/>
</dbReference>
<comment type="caution">
    <text evidence="2">The sequence shown here is derived from an EMBL/GenBank/DDBJ whole genome shotgun (WGS) entry which is preliminary data.</text>
</comment>
<dbReference type="InterPro" id="IPR014408">
    <property type="entry name" value="dGMP_Pdiesterase_EAL/HD-GYP"/>
</dbReference>
<proteinExistence type="predicted"/>
<dbReference type="EMBL" id="DXGH01000039">
    <property type="protein sequence ID" value="HIW81341.1"/>
    <property type="molecule type" value="Genomic_DNA"/>
</dbReference>
<dbReference type="InterPro" id="IPR013976">
    <property type="entry name" value="HDOD"/>
</dbReference>
<reference evidence="2" key="2">
    <citation type="submission" date="2021-04" db="EMBL/GenBank/DDBJ databases">
        <authorList>
            <person name="Gilroy R."/>
        </authorList>
    </citation>
    <scope>NUCLEOTIDE SEQUENCE</scope>
    <source>
        <strain evidence="2">CHK195-6426</strain>
    </source>
</reference>
<dbReference type="PROSITE" id="PS51833">
    <property type="entry name" value="HDOD"/>
    <property type="match status" value="1"/>
</dbReference>
<organism evidence="2 3">
    <name type="scientific">Candidatus Acetatifactor stercoripullorum</name>
    <dbReference type="NCBI Taxonomy" id="2838414"/>
    <lineage>
        <taxon>Bacteria</taxon>
        <taxon>Bacillati</taxon>
        <taxon>Bacillota</taxon>
        <taxon>Clostridia</taxon>
        <taxon>Lachnospirales</taxon>
        <taxon>Lachnospiraceae</taxon>
        <taxon>Acetatifactor</taxon>
    </lineage>
</organism>
<dbReference type="Pfam" id="PF08668">
    <property type="entry name" value="HDOD"/>
    <property type="match status" value="1"/>
</dbReference>
<evidence type="ECO:0000313" key="3">
    <source>
        <dbReference type="Proteomes" id="UP000824265"/>
    </source>
</evidence>
<evidence type="ECO:0000313" key="2">
    <source>
        <dbReference type="EMBL" id="HIW81341.1"/>
    </source>
</evidence>
<accession>A0A9D1R7B3</accession>
<dbReference type="Gene3D" id="1.10.3210.10">
    <property type="entry name" value="Hypothetical protein af1432"/>
    <property type="match status" value="1"/>
</dbReference>
<evidence type="ECO:0000259" key="1">
    <source>
        <dbReference type="PROSITE" id="PS51833"/>
    </source>
</evidence>
<dbReference type="PIRSF" id="PIRSF003180">
    <property type="entry name" value="DiGMPpdiest_YuxH"/>
    <property type="match status" value="1"/>
</dbReference>
<dbReference type="PANTHER" id="PTHR33525:SF4">
    <property type="entry name" value="CYCLIC DI-GMP PHOSPHODIESTERASE CDGJ"/>
    <property type="match status" value="1"/>
</dbReference>
<dbReference type="PANTHER" id="PTHR33525">
    <property type="match status" value="1"/>
</dbReference>
<dbReference type="InterPro" id="IPR052340">
    <property type="entry name" value="RNase_Y/CdgJ"/>
</dbReference>
<feature type="domain" description="HDOD" evidence="1">
    <location>
        <begin position="204"/>
        <end position="389"/>
    </location>
</feature>
<protein>
    <submittedName>
        <fullName evidence="2">HDOD domain-containing protein</fullName>
    </submittedName>
</protein>
<sequence>MLVALIPMFDENMAVRAYSIFSQKDNFLLNPMLLGSGRNDGAARIEGLEVIQSMGIETLSDDKEVFVPITNISVFVDIESECDAPHERIVLLIDNTIPPVEMYVNRLQELKNKGYKLAIRKLNVSEFEAYRPILRLMDYVLLNNRRIAIEKAKIYFGKLYPGAKLCAGNIDSQETFEKLKATGGYELYEGSFYRVPITKGQTDVAPLKVNYIKLLNTVNNNNFELTEAADIISRDTALTISLLKMVNRMAVNSEITSIRHAAAMLGQRELKKWINTAVVNVLYADKPNEITRLSLLRAKFAENLAPIFELALKKDELFLMGLFSVLDVILEKPMEEALDIVHVVGEIRDALIYRKGKLAPVLEFVEQYETANWQEVSRLMILQNLGMDEVTEAYLSSLKWYRELMRTGKGD</sequence>
<gene>
    <name evidence="2" type="ORF">H9742_07410</name>
</gene>
<dbReference type="SUPFAM" id="SSF109604">
    <property type="entry name" value="HD-domain/PDEase-like"/>
    <property type="match status" value="1"/>
</dbReference>
<name>A0A9D1R7B3_9FIRM</name>
<reference evidence="2" key="1">
    <citation type="journal article" date="2021" name="PeerJ">
        <title>Extensive microbial diversity within the chicken gut microbiome revealed by metagenomics and culture.</title>
        <authorList>
            <person name="Gilroy R."/>
            <person name="Ravi A."/>
            <person name="Getino M."/>
            <person name="Pursley I."/>
            <person name="Horton D.L."/>
            <person name="Alikhan N.F."/>
            <person name="Baker D."/>
            <person name="Gharbi K."/>
            <person name="Hall N."/>
            <person name="Watson M."/>
            <person name="Adriaenssens E.M."/>
            <person name="Foster-Nyarko E."/>
            <person name="Jarju S."/>
            <person name="Secka A."/>
            <person name="Antonio M."/>
            <person name="Oren A."/>
            <person name="Chaudhuri R.R."/>
            <person name="La Ragione R."/>
            <person name="Hildebrand F."/>
            <person name="Pallen M.J."/>
        </authorList>
    </citation>
    <scope>NUCLEOTIDE SEQUENCE</scope>
    <source>
        <strain evidence="2">CHK195-6426</strain>
    </source>
</reference>